<evidence type="ECO:0000313" key="3">
    <source>
        <dbReference type="Proteomes" id="UP001357485"/>
    </source>
</evidence>
<accession>A0ABR0LKK5</accession>
<keyword evidence="3" id="KW-1185">Reference proteome</keyword>
<feature type="compositionally biased region" description="Low complexity" evidence="1">
    <location>
        <begin position="9"/>
        <end position="24"/>
    </location>
</feature>
<evidence type="ECO:0000256" key="1">
    <source>
        <dbReference type="SAM" id="MobiDB-lite"/>
    </source>
</evidence>
<comment type="caution">
    <text evidence="2">The sequence shown here is derived from an EMBL/GenBank/DDBJ whole genome shotgun (WGS) entry which is preliminary data.</text>
</comment>
<protein>
    <submittedName>
        <fullName evidence="2">Uncharacterized protein</fullName>
    </submittedName>
</protein>
<feature type="compositionally biased region" description="Polar residues" evidence="1">
    <location>
        <begin position="32"/>
        <end position="41"/>
    </location>
</feature>
<gene>
    <name evidence="2" type="ORF">LTR16_010016</name>
</gene>
<sequence length="104" mass="11500">MVNSDYAFNPDSQSSPNQQQQQQPVEYGSPGGQSRLSTMLDSQQLYFSDFAGQQMQEQHRDSYGGPQRYSMGDAFSPSAGIPPPMLGTNDVPAIHHQLPLEPRD</sequence>
<organism evidence="2 3">
    <name type="scientific">Cryomyces antarcticus</name>
    <dbReference type="NCBI Taxonomy" id="329879"/>
    <lineage>
        <taxon>Eukaryota</taxon>
        <taxon>Fungi</taxon>
        <taxon>Dikarya</taxon>
        <taxon>Ascomycota</taxon>
        <taxon>Pezizomycotina</taxon>
        <taxon>Dothideomycetes</taxon>
        <taxon>Dothideomycetes incertae sedis</taxon>
        <taxon>Cryomyces</taxon>
    </lineage>
</organism>
<reference evidence="2 3" key="1">
    <citation type="submission" date="2023-08" db="EMBL/GenBank/DDBJ databases">
        <title>Black Yeasts Isolated from many extreme environments.</title>
        <authorList>
            <person name="Coleine C."/>
            <person name="Stajich J.E."/>
            <person name="Selbmann L."/>
        </authorList>
    </citation>
    <scope>NUCLEOTIDE SEQUENCE [LARGE SCALE GENOMIC DNA]</scope>
    <source>
        <strain evidence="2 3">CCFEE 536</strain>
    </source>
</reference>
<proteinExistence type="predicted"/>
<feature type="non-terminal residue" evidence="2">
    <location>
        <position position="104"/>
    </location>
</feature>
<dbReference type="EMBL" id="JAVRRA010019160">
    <property type="protein sequence ID" value="KAK5183895.1"/>
    <property type="molecule type" value="Genomic_DNA"/>
</dbReference>
<evidence type="ECO:0000313" key="2">
    <source>
        <dbReference type="EMBL" id="KAK5183895.1"/>
    </source>
</evidence>
<name>A0ABR0LKK5_9PEZI</name>
<feature type="region of interest" description="Disordered" evidence="1">
    <location>
        <begin position="53"/>
        <end position="104"/>
    </location>
</feature>
<dbReference type="Proteomes" id="UP001357485">
    <property type="component" value="Unassembled WGS sequence"/>
</dbReference>
<feature type="region of interest" description="Disordered" evidence="1">
    <location>
        <begin position="1"/>
        <end position="41"/>
    </location>
</feature>